<feature type="compositionally biased region" description="Basic and acidic residues" evidence="1">
    <location>
        <begin position="368"/>
        <end position="400"/>
    </location>
</feature>
<evidence type="ECO:0000313" key="3">
    <source>
        <dbReference type="EMBL" id="CAL1708909.1"/>
    </source>
</evidence>
<gene>
    <name evidence="3" type="ORF">GFSPODELE1_LOCUS7085</name>
</gene>
<feature type="compositionally biased region" description="Acidic residues" evidence="1">
    <location>
        <begin position="616"/>
        <end position="626"/>
    </location>
</feature>
<feature type="compositionally biased region" description="Polar residues" evidence="1">
    <location>
        <begin position="676"/>
        <end position="687"/>
    </location>
</feature>
<dbReference type="EMBL" id="OZ037948">
    <property type="protein sequence ID" value="CAL1708909.1"/>
    <property type="molecule type" value="Genomic_DNA"/>
</dbReference>
<protein>
    <recommendedName>
        <fullName evidence="2">USP domain-containing protein</fullName>
    </recommendedName>
</protein>
<evidence type="ECO:0000256" key="1">
    <source>
        <dbReference type="SAM" id="MobiDB-lite"/>
    </source>
</evidence>
<feature type="region of interest" description="Disordered" evidence="1">
    <location>
        <begin position="443"/>
        <end position="488"/>
    </location>
</feature>
<feature type="region of interest" description="Disordered" evidence="1">
    <location>
        <begin position="281"/>
        <end position="429"/>
    </location>
</feature>
<feature type="compositionally biased region" description="Polar residues" evidence="1">
    <location>
        <begin position="443"/>
        <end position="458"/>
    </location>
</feature>
<feature type="domain" description="USP" evidence="2">
    <location>
        <begin position="32"/>
        <end position="1060"/>
    </location>
</feature>
<dbReference type="InterPro" id="IPR050185">
    <property type="entry name" value="Ub_carboxyl-term_hydrolase"/>
</dbReference>
<dbReference type="InterPro" id="IPR028889">
    <property type="entry name" value="USP"/>
</dbReference>
<dbReference type="InterPro" id="IPR038765">
    <property type="entry name" value="Papain-like_cys_pep_sf"/>
</dbReference>
<feature type="region of interest" description="Disordered" evidence="1">
    <location>
        <begin position="169"/>
        <end position="211"/>
    </location>
</feature>
<name>A0ABP1DQG4_9APHY</name>
<dbReference type="InterPro" id="IPR018200">
    <property type="entry name" value="USP_CS"/>
</dbReference>
<feature type="compositionally biased region" description="Basic and acidic residues" evidence="1">
    <location>
        <begin position="315"/>
        <end position="333"/>
    </location>
</feature>
<dbReference type="PROSITE" id="PS50235">
    <property type="entry name" value="USP_3"/>
    <property type="match status" value="1"/>
</dbReference>
<feature type="region of interest" description="Disordered" evidence="1">
    <location>
        <begin position="635"/>
        <end position="659"/>
    </location>
</feature>
<feature type="compositionally biased region" description="Low complexity" evidence="1">
    <location>
        <begin position="987"/>
        <end position="997"/>
    </location>
</feature>
<proteinExistence type="predicted"/>
<feature type="compositionally biased region" description="Basic and acidic residues" evidence="1">
    <location>
        <begin position="848"/>
        <end position="860"/>
    </location>
</feature>
<dbReference type="SUPFAM" id="SSF54001">
    <property type="entry name" value="Cysteine proteinases"/>
    <property type="match status" value="1"/>
</dbReference>
<organism evidence="3 4">
    <name type="scientific">Somion occarium</name>
    <dbReference type="NCBI Taxonomy" id="3059160"/>
    <lineage>
        <taxon>Eukaryota</taxon>
        <taxon>Fungi</taxon>
        <taxon>Dikarya</taxon>
        <taxon>Basidiomycota</taxon>
        <taxon>Agaricomycotina</taxon>
        <taxon>Agaricomycetes</taxon>
        <taxon>Polyporales</taxon>
        <taxon>Cerrenaceae</taxon>
        <taxon>Somion</taxon>
    </lineage>
</organism>
<feature type="compositionally biased region" description="Polar residues" evidence="1">
    <location>
        <begin position="702"/>
        <end position="712"/>
    </location>
</feature>
<keyword evidence="4" id="KW-1185">Reference proteome</keyword>
<sequence>MLKHRDKKPTPQELYRIKKQRDEEEKEAYLPPGLVNHGNTCFMNSTLQGLIATPLLHELVYSGELQSRWNNPGGSSILSRRSPLLTNGHYVGGKYEREWVEGMPLGDRFIHTMQMAWRMQDDRKRENMSPREILTTIGTKYDQYLDFQQQDAHEFLRHLLDAMRMEEVDIIKKRQPPPPPKSKRRRKRKDPQSSSSNTAVASFPTTSEPSAEDKLQSFVDMLFGGRLASILVCEKCKKVSLTYEDFNDLSLSIKPEDYVKERKRDKFKNLAKKLRFRPADKDLSGVPMHRSSSLPVSPVRRSADVTPQDSELPANEDRRRRSLDIADDSKSSEEAMGNVVEPAIQPPNVDAKAPPKAIDDEGASVEPDVERDPKSSPHVDFVEPDVKSTRKEDNKDKDAWGKLGRRISVSMKMGMSSKRNSRSKERKRTVDILKEGLASTEISSTPTLVNSPYESSSELGDMSDVPRSRGISPSPGPSPLATPPLNISPPILVLQRDSAEPSVHKHVKSPRPPKPTHEEAAYLRRLLADVHPANSSPFAMFHQAISGASGSGSVPPISAHALLSKMGHLPGIDECLRMFTAVEILDSDNMVGCHRCWKIANGTYKPRKQDIQKGPDEEEDSSEADSLENLLLPESKDSAEESTASSPDLAHPSATSTPIQISPSYTFLSDAESIASAPTTLQSSPPISNRMRPPPLPLGTEGQPSSSTQSSPARVATYAGQPIPSISTTAPESPLTQTAFNRLEDDAAESLGARLADAMPSNDSLLTPKVKRTPQQKFIKALSGMFDDSDSSDEADFDDSASDRSGSVSAYSDASSLASRPASPAGSPRASVEKLPLPASTAQSSRSDVSRARSRESEEKRKKRIPRSQQVLMRRTYKRYLIADPPPILVIHLKRFQQTPKQYTVSFTGGFKKLDDFVAFPEYLDLAPYLAPKKEDFGLKNSKEKGMKKHLDGKNEERCMYRLYAVVVHIGNMLGGHYVAYTALPSRPAPENSSAPSSPKPDADTPTASNTSDTSKSEKDVVGSTKQPRQWAYISDTIVRLTTIEEVLKAKAYICMYERI</sequence>
<feature type="compositionally biased region" description="Polar residues" evidence="1">
    <location>
        <begin position="724"/>
        <end position="740"/>
    </location>
</feature>
<feature type="compositionally biased region" description="Acidic residues" evidence="1">
    <location>
        <begin position="787"/>
        <end position="800"/>
    </location>
</feature>
<evidence type="ECO:0000313" key="4">
    <source>
        <dbReference type="Proteomes" id="UP001497453"/>
    </source>
</evidence>
<feature type="compositionally biased region" description="Low complexity" evidence="1">
    <location>
        <begin position="803"/>
        <end position="830"/>
    </location>
</feature>
<dbReference type="Pfam" id="PF00443">
    <property type="entry name" value="UCH"/>
    <property type="match status" value="1"/>
</dbReference>
<reference evidence="4" key="1">
    <citation type="submission" date="2024-04" db="EMBL/GenBank/DDBJ databases">
        <authorList>
            <person name="Shaw F."/>
            <person name="Minotto A."/>
        </authorList>
    </citation>
    <scope>NUCLEOTIDE SEQUENCE [LARGE SCALE GENOMIC DNA]</scope>
</reference>
<feature type="region of interest" description="Disordered" evidence="1">
    <location>
        <begin position="784"/>
        <end position="869"/>
    </location>
</feature>
<dbReference type="PROSITE" id="PS00973">
    <property type="entry name" value="USP_2"/>
    <property type="match status" value="1"/>
</dbReference>
<feature type="compositionally biased region" description="Polar residues" evidence="1">
    <location>
        <begin position="197"/>
        <end position="209"/>
    </location>
</feature>
<feature type="region of interest" description="Disordered" evidence="1">
    <location>
        <begin position="607"/>
        <end position="626"/>
    </location>
</feature>
<evidence type="ECO:0000259" key="2">
    <source>
        <dbReference type="PROSITE" id="PS50235"/>
    </source>
</evidence>
<dbReference type="PANTHER" id="PTHR21646:SF39">
    <property type="entry name" value="UBIQUITIN CARBOXYL-TERMINAL HYDROLASE 16"/>
    <property type="match status" value="1"/>
</dbReference>
<feature type="compositionally biased region" description="Low complexity" evidence="1">
    <location>
        <begin position="290"/>
        <end position="300"/>
    </location>
</feature>
<dbReference type="Gene3D" id="3.90.70.10">
    <property type="entry name" value="Cysteine proteinases"/>
    <property type="match status" value="2"/>
</dbReference>
<dbReference type="PROSITE" id="PS00972">
    <property type="entry name" value="USP_1"/>
    <property type="match status" value="1"/>
</dbReference>
<dbReference type="InterPro" id="IPR001394">
    <property type="entry name" value="Peptidase_C19_UCH"/>
</dbReference>
<feature type="region of interest" description="Disordered" evidence="1">
    <location>
        <begin position="676"/>
        <end position="771"/>
    </location>
</feature>
<dbReference type="PANTHER" id="PTHR21646">
    <property type="entry name" value="UBIQUITIN CARBOXYL-TERMINAL HYDROLASE"/>
    <property type="match status" value="1"/>
</dbReference>
<dbReference type="Proteomes" id="UP001497453">
    <property type="component" value="Chromosome 5"/>
</dbReference>
<feature type="region of interest" description="Disordered" evidence="1">
    <location>
        <begin position="987"/>
        <end position="1026"/>
    </location>
</feature>
<accession>A0ABP1DQG4</accession>